<dbReference type="Proteomes" id="UP000013167">
    <property type="component" value="Unassembled WGS sequence"/>
</dbReference>
<dbReference type="OrthoDB" id="5143207at2"/>
<name>N0E2K6_9MICO</name>
<proteinExistence type="inferred from homology"/>
<dbReference type="PROSITE" id="PS51257">
    <property type="entry name" value="PROKAR_LIPOPROTEIN"/>
    <property type="match status" value="1"/>
</dbReference>
<evidence type="ECO:0000256" key="3">
    <source>
        <dbReference type="ARBA" id="ARBA00022475"/>
    </source>
</evidence>
<feature type="signal peptide" evidence="4">
    <location>
        <begin position="1"/>
        <end position="25"/>
    </location>
</feature>
<evidence type="ECO:0000256" key="1">
    <source>
        <dbReference type="ARBA" id="ARBA00004196"/>
    </source>
</evidence>
<dbReference type="InterPro" id="IPR009830">
    <property type="entry name" value="LppX/LprAFG"/>
</dbReference>
<evidence type="ECO:0000256" key="2">
    <source>
        <dbReference type="ARBA" id="ARBA00009194"/>
    </source>
</evidence>
<dbReference type="GO" id="GO:0030313">
    <property type="term" value="C:cell envelope"/>
    <property type="evidence" value="ECO:0007669"/>
    <property type="project" value="UniProtKB-SubCell"/>
</dbReference>
<keyword evidence="4" id="KW-0732">Signal</keyword>
<reference evidence="5 6" key="1">
    <citation type="journal article" date="2013" name="ISME J.">
        <title>A metabolic model for members of the genus Tetrasphaera involved in enhanced biological phosphorus removal.</title>
        <authorList>
            <person name="Kristiansen R."/>
            <person name="Nguyen H.T.T."/>
            <person name="Saunders A.M."/>
            <person name="Nielsen J.L."/>
            <person name="Wimmer R."/>
            <person name="Le V.Q."/>
            <person name="McIlroy S.J."/>
            <person name="Petrovski S."/>
            <person name="Seviour R.J."/>
            <person name="Calteau A."/>
            <person name="Nielsen K.L."/>
            <person name="Nielsen P.H."/>
        </authorList>
    </citation>
    <scope>NUCLEOTIDE SEQUENCE [LARGE SCALE GENOMIC DNA]</scope>
    <source>
        <strain evidence="5 6">Lp2</strain>
    </source>
</reference>
<dbReference type="CDD" id="cd16334">
    <property type="entry name" value="LppX-like"/>
    <property type="match status" value="1"/>
</dbReference>
<dbReference type="InterPro" id="IPR029046">
    <property type="entry name" value="LolA/LolB/LppX"/>
</dbReference>
<dbReference type="RefSeq" id="WP_010850939.1">
    <property type="nucleotide sequence ID" value="NZ_HF570956.1"/>
</dbReference>
<dbReference type="EMBL" id="CAIZ01000153">
    <property type="protein sequence ID" value="CCH71107.1"/>
    <property type="molecule type" value="Genomic_DNA"/>
</dbReference>
<sequence>MLRRRFAVTLLGLALVAGCSSTEHTPEKTPAEALAAARASLAKATSVHLVLASTEVPAGQNGVTAGDGDGEFSATEAKFAGTITGTVNGLTGNIAIICVGDQAWWKLFTPDYTPADLASVNAPNPCTLFHPETGIASLVAATTDPVAKGQTRSGKDVVTSYAGKLPGAPISELLHLGDGTGTYDVTFGITDAGELRQATMTGPFFAGATSTYTLTLSNYGKAVTITAPQ</sequence>
<accession>N0E2K6</accession>
<evidence type="ECO:0008006" key="7">
    <source>
        <dbReference type="Google" id="ProtNLM"/>
    </source>
</evidence>
<dbReference type="SUPFAM" id="SSF89392">
    <property type="entry name" value="Prokaryotic lipoproteins and lipoprotein localization factors"/>
    <property type="match status" value="1"/>
</dbReference>
<comment type="caution">
    <text evidence="5">The sequence shown here is derived from an EMBL/GenBank/DDBJ whole genome shotgun (WGS) entry which is preliminary data.</text>
</comment>
<dbReference type="eggNOG" id="ENOG50338Y0">
    <property type="taxonomic scope" value="Bacteria"/>
</dbReference>
<evidence type="ECO:0000313" key="6">
    <source>
        <dbReference type="Proteomes" id="UP000013167"/>
    </source>
</evidence>
<evidence type="ECO:0000313" key="5">
    <source>
        <dbReference type="EMBL" id="CCH71107.1"/>
    </source>
</evidence>
<dbReference type="HOGENOM" id="CLU_101682_0_0_11"/>
<dbReference type="STRING" id="1193181.BN10_800011"/>
<comment type="similarity">
    <text evidence="2">Belongs to the LppX/LprAFG lipoprotein family.</text>
</comment>
<dbReference type="Pfam" id="PF07161">
    <property type="entry name" value="LppX_LprAFG"/>
    <property type="match status" value="1"/>
</dbReference>
<organism evidence="5 6">
    <name type="scientific">Phycicoccus elongatus Lp2</name>
    <dbReference type="NCBI Taxonomy" id="1193181"/>
    <lineage>
        <taxon>Bacteria</taxon>
        <taxon>Bacillati</taxon>
        <taxon>Actinomycetota</taxon>
        <taxon>Actinomycetes</taxon>
        <taxon>Micrococcales</taxon>
        <taxon>Intrasporangiaceae</taxon>
        <taxon>Phycicoccus</taxon>
    </lineage>
</organism>
<feature type="chain" id="PRO_5039702391" description="LppX_LprAFG lipoprotein" evidence="4">
    <location>
        <begin position="26"/>
        <end position="229"/>
    </location>
</feature>
<keyword evidence="6" id="KW-1185">Reference proteome</keyword>
<keyword evidence="3" id="KW-1003">Cell membrane</keyword>
<comment type="subcellular location">
    <subcellularLocation>
        <location evidence="1">Cell envelope</location>
    </subcellularLocation>
</comment>
<protein>
    <recommendedName>
        <fullName evidence="7">LppX_LprAFG lipoprotein</fullName>
    </recommendedName>
</protein>
<dbReference type="AlphaFoldDB" id="N0E2K6"/>
<gene>
    <name evidence="5" type="ORF">BN10_800011</name>
</gene>
<dbReference type="Gene3D" id="2.50.20.20">
    <property type="match status" value="1"/>
</dbReference>
<evidence type="ECO:0000256" key="4">
    <source>
        <dbReference type="SAM" id="SignalP"/>
    </source>
</evidence>
<keyword evidence="3" id="KW-0472">Membrane</keyword>